<gene>
    <name evidence="3" type="ORF">UXM345_LOCUS33119</name>
    <name evidence="2" type="ORF">XDN619_LOCUS4593</name>
</gene>
<feature type="compositionally biased region" description="Basic and acidic residues" evidence="1">
    <location>
        <begin position="1097"/>
        <end position="1107"/>
    </location>
</feature>
<feature type="compositionally biased region" description="Basic and acidic residues" evidence="1">
    <location>
        <begin position="903"/>
        <end position="944"/>
    </location>
</feature>
<dbReference type="AlphaFoldDB" id="A0A816MTW0"/>
<feature type="compositionally biased region" description="Basic and acidic residues" evidence="1">
    <location>
        <begin position="393"/>
        <end position="405"/>
    </location>
</feature>
<feature type="compositionally biased region" description="Basic and acidic residues" evidence="1">
    <location>
        <begin position="507"/>
        <end position="518"/>
    </location>
</feature>
<name>A0A816MTW0_9BILA</name>
<feature type="region of interest" description="Disordered" evidence="1">
    <location>
        <begin position="571"/>
        <end position="688"/>
    </location>
</feature>
<evidence type="ECO:0000256" key="1">
    <source>
        <dbReference type="SAM" id="MobiDB-lite"/>
    </source>
</evidence>
<accession>A0A816MTW0</accession>
<organism evidence="2 4">
    <name type="scientific">Rotaria magnacalcarata</name>
    <dbReference type="NCBI Taxonomy" id="392030"/>
    <lineage>
        <taxon>Eukaryota</taxon>
        <taxon>Metazoa</taxon>
        <taxon>Spiralia</taxon>
        <taxon>Gnathifera</taxon>
        <taxon>Rotifera</taxon>
        <taxon>Eurotatoria</taxon>
        <taxon>Bdelloidea</taxon>
        <taxon>Philodinida</taxon>
        <taxon>Philodinidae</taxon>
        <taxon>Rotaria</taxon>
    </lineage>
</organism>
<dbReference type="Proteomes" id="UP000663887">
    <property type="component" value="Unassembled WGS sequence"/>
</dbReference>
<feature type="compositionally biased region" description="Basic and acidic residues" evidence="1">
    <location>
        <begin position="668"/>
        <end position="678"/>
    </location>
</feature>
<proteinExistence type="predicted"/>
<feature type="compositionally biased region" description="Basic and acidic residues" evidence="1">
    <location>
        <begin position="430"/>
        <end position="469"/>
    </location>
</feature>
<feature type="compositionally biased region" description="Basic and acidic residues" evidence="1">
    <location>
        <begin position="160"/>
        <end position="171"/>
    </location>
</feature>
<feature type="compositionally biased region" description="Basic and acidic residues" evidence="1">
    <location>
        <begin position="1010"/>
        <end position="1027"/>
    </location>
</feature>
<feature type="compositionally biased region" description="Basic and acidic residues" evidence="1">
    <location>
        <begin position="571"/>
        <end position="621"/>
    </location>
</feature>
<evidence type="ECO:0000313" key="4">
    <source>
        <dbReference type="Proteomes" id="UP000663887"/>
    </source>
</evidence>
<feature type="compositionally biased region" description="Acidic residues" evidence="1">
    <location>
        <begin position="293"/>
        <end position="306"/>
    </location>
</feature>
<sequence length="1144" mass="130567">IESTSTQFVIDTIIKSLLTSEESESATDKSETEESLKKPKKHIPEESLKEPDYSTLKRKPKVRSNVPEQVDSEAKVKPRVSSYVPEDKKTKVREDKVIESTPSQLVIDTIRKSLVTSEESESTRDKSKTEESLKKPRKQIPEESLKEPDCSTLKRKPKVRSNESDNLEDKNETLKFYKKLTDQKKQLIDLTDMKTKYNVSSDKPEHVSEKSYSEKEALIQIKKRENELISKKSDISIKKEKSRETFDNTINITNEGKIEDKSFRKCLKGEPEVQVKQITDSTFVKRKSKFTSDESESFTDNSEPEVEALRKGNKVASGVDYSKFPKKSKVTSDESETFMERSEDVDEASRKCKNVKSKPDESKFPKKSIITDSKPQTITNTEQPTDKILTSKKNIEPESNLRKENISTMKIKLTETRNDSNEPENLNAKRVPEDKTFKKVDSKLVPKKEPESLPKKSVDSQVKGKLEITKEEQDISLVKISLTEKTSKKHDRKPQESSSLQPIDSPVAEKSKLFSYDAEKVPYERERKPSDKQFICETELKPKSNKMYPTEPALIGKNKVTKSEDIEVNMKDQIDDNRPERMKPEYRDNNLVDVAPKRPKEKDCDIAVATDDNKIEEETLKSKKFRKPDSSQRNSDQLLPEIEPGLRDEQTNKANYSVIPDKISQTKIKKEPDSRLRQPVEISMKMKPQEILDEIKDKKSDSKVLEFPKKVVDNSSEISRDIHNLKHDQDSLITKKKLKNTFEKPEAVPDSIKPETNLITKRASAAKRKDKSTGSEPEDTVEQVIDFQKGTTKKGKPSLLKQPNDSIVSSKRMVGDVDSDTITDKCTSSYIPSKKQSKEKLYEHIEPCEESEVNKTPSVSKPDDVESLSIKSCPDDVPYKKTYAKVLTATPKSDSISPPKPNVTDKFEPVVDSIRKPEIGKTVPHKEHIELEFESVKETTRKCNDLTSSDEQLDKTRIQTREKEEPVSHTLNTSVKRSQKETPDKVKKGKPKDKLKTQEPKSVSVSKSKPKLEEDIQKDKTTSDTSKKSSPKRSVTKTLPTDDQIISSVKKDKAKKNSRSDSMKKYDLHSDQTSIRRKSTKMDNSVDKVPKNTPESRFSKSPEPDDLTRRLKKLSKHRKSSICLLLLLISCALLNNRAFFLSTW</sequence>
<feature type="compositionally biased region" description="Polar residues" evidence="1">
    <location>
        <begin position="370"/>
        <end position="383"/>
    </location>
</feature>
<feature type="compositionally biased region" description="Basic and acidic residues" evidence="1">
    <location>
        <begin position="1058"/>
        <end position="1070"/>
    </location>
</feature>
<dbReference type="EMBL" id="CAJOBF010010725">
    <property type="protein sequence ID" value="CAF4295520.1"/>
    <property type="molecule type" value="Genomic_DNA"/>
</dbReference>
<protein>
    <submittedName>
        <fullName evidence="2">Uncharacterized protein</fullName>
    </submittedName>
</protein>
<feature type="compositionally biased region" description="Basic and acidic residues" evidence="1">
    <location>
        <begin position="26"/>
        <end position="52"/>
    </location>
</feature>
<feature type="region of interest" description="Disordered" evidence="1">
    <location>
        <begin position="745"/>
        <end position="813"/>
    </location>
</feature>
<feature type="region of interest" description="Disordered" evidence="1">
    <location>
        <begin position="19"/>
        <end position="171"/>
    </location>
</feature>
<feature type="region of interest" description="Disordered" evidence="1">
    <location>
        <begin position="890"/>
        <end position="1107"/>
    </location>
</feature>
<reference evidence="2" key="1">
    <citation type="submission" date="2021-02" db="EMBL/GenBank/DDBJ databases">
        <authorList>
            <person name="Nowell W R."/>
        </authorList>
    </citation>
    <scope>NUCLEOTIDE SEQUENCE</scope>
</reference>
<feature type="non-terminal residue" evidence="2">
    <location>
        <position position="1"/>
    </location>
</feature>
<feature type="region of interest" description="Disordered" evidence="1">
    <location>
        <begin position="287"/>
        <end position="469"/>
    </location>
</feature>
<feature type="region of interest" description="Disordered" evidence="1">
    <location>
        <begin position="481"/>
        <end position="518"/>
    </location>
</feature>
<evidence type="ECO:0000313" key="3">
    <source>
        <dbReference type="EMBL" id="CAF4295520.1"/>
    </source>
</evidence>
<feature type="region of interest" description="Disordered" evidence="1">
    <location>
        <begin position="845"/>
        <end position="872"/>
    </location>
</feature>
<feature type="compositionally biased region" description="Basic and acidic residues" evidence="1">
    <location>
        <begin position="952"/>
        <end position="967"/>
    </location>
</feature>
<feature type="compositionally biased region" description="Polar residues" evidence="1">
    <location>
        <begin position="1036"/>
        <end position="1047"/>
    </location>
</feature>
<feature type="compositionally biased region" description="Basic and acidic residues" evidence="1">
    <location>
        <begin position="1080"/>
        <end position="1090"/>
    </location>
</feature>
<feature type="compositionally biased region" description="Basic and acidic residues" evidence="1">
    <location>
        <begin position="978"/>
        <end position="999"/>
    </location>
</feature>
<feature type="compositionally biased region" description="Basic and acidic residues" evidence="1">
    <location>
        <begin position="121"/>
        <end position="149"/>
    </location>
</feature>
<feature type="compositionally biased region" description="Basic and acidic residues" evidence="1">
    <location>
        <begin position="85"/>
        <end position="98"/>
    </location>
</feature>
<dbReference type="EMBL" id="CAJNRG010001050">
    <property type="protein sequence ID" value="CAF2026490.1"/>
    <property type="molecule type" value="Genomic_DNA"/>
</dbReference>
<evidence type="ECO:0000313" key="2">
    <source>
        <dbReference type="EMBL" id="CAF2026490.1"/>
    </source>
</evidence>
<comment type="caution">
    <text evidence="2">The sequence shown here is derived from an EMBL/GenBank/DDBJ whole genome shotgun (WGS) entry which is preliminary data.</text>
</comment>
<feature type="compositionally biased region" description="Basic and acidic residues" evidence="1">
    <location>
        <begin position="338"/>
        <end position="350"/>
    </location>
</feature>
<dbReference type="Proteomes" id="UP000663842">
    <property type="component" value="Unassembled WGS sequence"/>
</dbReference>